<keyword evidence="3" id="KW-1185">Reference proteome</keyword>
<accession>A0ABU6U628</accession>
<evidence type="ECO:0000256" key="1">
    <source>
        <dbReference type="SAM" id="MobiDB-lite"/>
    </source>
</evidence>
<gene>
    <name evidence="2" type="ORF">PIB30_015187</name>
</gene>
<evidence type="ECO:0000313" key="2">
    <source>
        <dbReference type="EMBL" id="MED6156534.1"/>
    </source>
</evidence>
<dbReference type="Proteomes" id="UP001341840">
    <property type="component" value="Unassembled WGS sequence"/>
</dbReference>
<reference evidence="2 3" key="1">
    <citation type="journal article" date="2023" name="Plants (Basel)">
        <title>Bridging the Gap: Combining Genomics and Transcriptomics Approaches to Understand Stylosanthes scabra, an Orphan Legume from the Brazilian Caatinga.</title>
        <authorList>
            <person name="Ferreira-Neto J.R.C."/>
            <person name="da Silva M.D."/>
            <person name="Binneck E."/>
            <person name="de Melo N.F."/>
            <person name="da Silva R.H."/>
            <person name="de Melo A.L.T.M."/>
            <person name="Pandolfi V."/>
            <person name="Bustamante F.O."/>
            <person name="Brasileiro-Vidal A.C."/>
            <person name="Benko-Iseppon A.M."/>
        </authorList>
    </citation>
    <scope>NUCLEOTIDE SEQUENCE [LARGE SCALE GENOMIC DNA]</scope>
    <source>
        <tissue evidence="2">Leaves</tissue>
    </source>
</reference>
<organism evidence="2 3">
    <name type="scientific">Stylosanthes scabra</name>
    <dbReference type="NCBI Taxonomy" id="79078"/>
    <lineage>
        <taxon>Eukaryota</taxon>
        <taxon>Viridiplantae</taxon>
        <taxon>Streptophyta</taxon>
        <taxon>Embryophyta</taxon>
        <taxon>Tracheophyta</taxon>
        <taxon>Spermatophyta</taxon>
        <taxon>Magnoliopsida</taxon>
        <taxon>eudicotyledons</taxon>
        <taxon>Gunneridae</taxon>
        <taxon>Pentapetalae</taxon>
        <taxon>rosids</taxon>
        <taxon>fabids</taxon>
        <taxon>Fabales</taxon>
        <taxon>Fabaceae</taxon>
        <taxon>Papilionoideae</taxon>
        <taxon>50 kb inversion clade</taxon>
        <taxon>dalbergioids sensu lato</taxon>
        <taxon>Dalbergieae</taxon>
        <taxon>Pterocarpus clade</taxon>
        <taxon>Stylosanthes</taxon>
    </lineage>
</organism>
<comment type="caution">
    <text evidence="2">The sequence shown here is derived from an EMBL/GenBank/DDBJ whole genome shotgun (WGS) entry which is preliminary data.</text>
</comment>
<feature type="compositionally biased region" description="Basic and acidic residues" evidence="1">
    <location>
        <begin position="15"/>
        <end position="26"/>
    </location>
</feature>
<protein>
    <submittedName>
        <fullName evidence="2">Uncharacterized protein</fullName>
    </submittedName>
</protein>
<evidence type="ECO:0000313" key="3">
    <source>
        <dbReference type="Proteomes" id="UP001341840"/>
    </source>
</evidence>
<sequence>MGGGVEDTVTQKHQHLAEQRKEEKTETGPGRLTKWAVTGMAKQATRPTKARPNTVRAVRPAEGHVGGPARPLFSQQNYRITQTLTTIISSNSIPGVDDVAPANA</sequence>
<dbReference type="EMBL" id="JASCZI010120870">
    <property type="protein sequence ID" value="MED6156534.1"/>
    <property type="molecule type" value="Genomic_DNA"/>
</dbReference>
<feature type="region of interest" description="Disordered" evidence="1">
    <location>
        <begin position="1"/>
        <end position="31"/>
    </location>
</feature>
<proteinExistence type="predicted"/>
<name>A0ABU6U628_9FABA</name>